<name>A0A132AA21_SARSC</name>
<accession>A0A132AA21</accession>
<dbReference type="VEuPathDB" id="VectorBase:SSCA000077"/>
<proteinExistence type="predicted"/>
<reference evidence="1 2" key="1">
    <citation type="journal article" date="2015" name="Parasit. Vectors">
        <title>Draft genome of the scabies mite.</title>
        <authorList>
            <person name="Rider S.D.Jr."/>
            <person name="Morgan M.S."/>
            <person name="Arlian L.G."/>
        </authorList>
    </citation>
    <scope>NUCLEOTIDE SEQUENCE [LARGE SCALE GENOMIC DNA]</scope>
    <source>
        <strain evidence="1">Arlian Lab</strain>
    </source>
</reference>
<dbReference type="AlphaFoldDB" id="A0A132AA21"/>
<dbReference type="EMBL" id="JXLN01011567">
    <property type="protein sequence ID" value="KPM07435.1"/>
    <property type="molecule type" value="Genomic_DNA"/>
</dbReference>
<sequence>MLINWTAVSAAQIRITELISADRTFLLSESTFTIVKEYGACSMKSLKYIDNVILQDFKSPSSVPKTIN</sequence>
<gene>
    <name evidence="1" type="ORF">QR98_0059290</name>
</gene>
<evidence type="ECO:0000313" key="2">
    <source>
        <dbReference type="Proteomes" id="UP000616769"/>
    </source>
</evidence>
<comment type="caution">
    <text evidence="1">The sequence shown here is derived from an EMBL/GenBank/DDBJ whole genome shotgun (WGS) entry which is preliminary data.</text>
</comment>
<organism evidence="1 2">
    <name type="scientific">Sarcoptes scabiei</name>
    <name type="common">Itch mite</name>
    <name type="synonym">Acarus scabiei</name>
    <dbReference type="NCBI Taxonomy" id="52283"/>
    <lineage>
        <taxon>Eukaryota</taxon>
        <taxon>Metazoa</taxon>
        <taxon>Ecdysozoa</taxon>
        <taxon>Arthropoda</taxon>
        <taxon>Chelicerata</taxon>
        <taxon>Arachnida</taxon>
        <taxon>Acari</taxon>
        <taxon>Acariformes</taxon>
        <taxon>Sarcoptiformes</taxon>
        <taxon>Astigmata</taxon>
        <taxon>Psoroptidia</taxon>
        <taxon>Sarcoptoidea</taxon>
        <taxon>Sarcoptidae</taxon>
        <taxon>Sarcoptinae</taxon>
        <taxon>Sarcoptes</taxon>
    </lineage>
</organism>
<evidence type="ECO:0000313" key="1">
    <source>
        <dbReference type="EMBL" id="KPM07435.1"/>
    </source>
</evidence>
<dbReference type="Proteomes" id="UP000616769">
    <property type="component" value="Unassembled WGS sequence"/>
</dbReference>
<protein>
    <submittedName>
        <fullName evidence="1">Uncharacterized protein</fullName>
    </submittedName>
</protein>